<comment type="caution">
    <text evidence="1">The sequence shown here is derived from an EMBL/GenBank/DDBJ whole genome shotgun (WGS) entry which is preliminary data.</text>
</comment>
<accession>A0A917H7L2</accession>
<dbReference type="Proteomes" id="UP000622860">
    <property type="component" value="Unassembled WGS sequence"/>
</dbReference>
<organism evidence="1 2">
    <name type="scientific">Virgibacillus oceani</name>
    <dbReference type="NCBI Taxonomy" id="1479511"/>
    <lineage>
        <taxon>Bacteria</taxon>
        <taxon>Bacillati</taxon>
        <taxon>Bacillota</taxon>
        <taxon>Bacilli</taxon>
        <taxon>Bacillales</taxon>
        <taxon>Bacillaceae</taxon>
        <taxon>Virgibacillus</taxon>
    </lineage>
</organism>
<evidence type="ECO:0000313" key="2">
    <source>
        <dbReference type="Proteomes" id="UP000622860"/>
    </source>
</evidence>
<proteinExistence type="predicted"/>
<sequence>MIAQLEVSLTTGENYHFQVQTTGDVIRLKVLGEQLNSQLQENVLKLMQHLGLKATKSSAALMKLLMNEKIPFDKEQLTKAIQLVEGAKNKGQAQQVIKEMITSKLPITDSIFQALYTKSTSGLSEQMNALLKQLKRDTVQVPLQQDLTDRLSMMLGRPLNSKDTFINQIISEAADNSQHLFNLLKNAGLIRSAINFSAWKENWVDFYNQNHANQSRMPSEGLPFQLNLEKSMQHLEQLNNIGKMSKTIIQQWTNSIVQALQNIAPLESSTFNTLKQQIEKALLPILPLKQQKQIVELLQNNPASLRKLLTGLQALANNYANVNSEQSIMKEGQGMPLLITNPKEQFLAQIRQVLQYTGLSDENQLMNNQQQTTTIKSMLTQLLQQSDGMVNERSQQLLHYINGLQIHSVNESANFIQASLQFPGEKLGLNGDMQLDFEGKKTETGEINPDFCRILFYLNLANLNETVIDMNIQKRTVAVTIYNDFEGLNDKANQLKPLLKQGLESLDYHLSNVQVKTLKQGKRPMLEIPGQNNTISLQGVDYRI</sequence>
<name>A0A917H7L2_9BACI</name>
<evidence type="ECO:0008006" key="3">
    <source>
        <dbReference type="Google" id="ProtNLM"/>
    </source>
</evidence>
<gene>
    <name evidence="1" type="ORF">GCM10011398_11400</name>
</gene>
<dbReference type="AlphaFoldDB" id="A0A917H7L2"/>
<reference evidence="1" key="1">
    <citation type="journal article" date="2014" name="Int. J. Syst. Evol. Microbiol.">
        <title>Complete genome sequence of Corynebacterium casei LMG S-19264T (=DSM 44701T), isolated from a smear-ripened cheese.</title>
        <authorList>
            <consortium name="US DOE Joint Genome Institute (JGI-PGF)"/>
            <person name="Walter F."/>
            <person name="Albersmeier A."/>
            <person name="Kalinowski J."/>
            <person name="Ruckert C."/>
        </authorList>
    </citation>
    <scope>NUCLEOTIDE SEQUENCE</scope>
    <source>
        <strain evidence="1">CGMCC 1.12754</strain>
    </source>
</reference>
<dbReference type="EMBL" id="BMFR01000003">
    <property type="protein sequence ID" value="GGG69129.1"/>
    <property type="molecule type" value="Genomic_DNA"/>
</dbReference>
<reference evidence="1" key="2">
    <citation type="submission" date="2020-09" db="EMBL/GenBank/DDBJ databases">
        <authorList>
            <person name="Sun Q."/>
            <person name="Zhou Y."/>
        </authorList>
    </citation>
    <scope>NUCLEOTIDE SEQUENCE</scope>
    <source>
        <strain evidence="1">CGMCC 1.12754</strain>
    </source>
</reference>
<keyword evidence="2" id="KW-1185">Reference proteome</keyword>
<protein>
    <recommendedName>
        <fullName evidence="3">Flagellar hook-length control protein-like C-terminal domain-containing protein</fullName>
    </recommendedName>
</protein>
<evidence type="ECO:0000313" key="1">
    <source>
        <dbReference type="EMBL" id="GGG69129.1"/>
    </source>
</evidence>